<proteinExistence type="predicted"/>
<name>H8FY80_MAGML</name>
<organism evidence="1 2">
    <name type="scientific">Magnetospirillum molischianum DSM 120</name>
    <dbReference type="NCBI Taxonomy" id="1150626"/>
    <lineage>
        <taxon>Bacteria</taxon>
        <taxon>Pseudomonadati</taxon>
        <taxon>Pseudomonadota</taxon>
        <taxon>Alphaproteobacteria</taxon>
        <taxon>Rhodospirillales</taxon>
        <taxon>Rhodospirillaceae</taxon>
        <taxon>Magnetospirillum</taxon>
    </lineage>
</organism>
<dbReference type="Proteomes" id="UP000004169">
    <property type="component" value="Unassembled WGS sequence"/>
</dbReference>
<gene>
    <name evidence="1" type="ORF">PHAMO_80109</name>
</gene>
<accession>H8FY80</accession>
<dbReference type="AlphaFoldDB" id="H8FY80"/>
<sequence length="151" mass="16868">MSEFTYSVRTVDMKYRSGTKEYHLVLVQRNDGQGIAVARWNGDGKWGQIQVEKGSIVKILQFFNSKFNEKTGAGGYFVEADNTKSELTSAGMLAALGRYQTKLDRSLITYLVGTGPEPSDEFNEDFVEESVVPKRAPGESTAVINRNWGTW</sequence>
<comment type="caution">
    <text evidence="1">The sequence shown here is derived from an EMBL/GenBank/DDBJ whole genome shotgun (WGS) entry which is preliminary data.</text>
</comment>
<evidence type="ECO:0000313" key="1">
    <source>
        <dbReference type="EMBL" id="CCG43318.1"/>
    </source>
</evidence>
<reference evidence="1 2" key="1">
    <citation type="journal article" date="2012" name="J. Bacteriol.">
        <title>Draft Genome Sequence of the Purple Photosynthetic Bacterium Phaeospirillum molischianum DSM120, a Particularly Versatile Bacterium.</title>
        <authorList>
            <person name="Duquesne K."/>
            <person name="Prima V."/>
            <person name="Ji B."/>
            <person name="Rouy Z."/>
            <person name="Medigue C."/>
            <person name="Talla E."/>
            <person name="Sturgis J.N."/>
        </authorList>
    </citation>
    <scope>NUCLEOTIDE SEQUENCE [LARGE SCALE GENOMIC DNA]</scope>
    <source>
        <strain evidence="2">DSM120</strain>
    </source>
</reference>
<dbReference type="STRING" id="1150626.PHAMO_80109"/>
<keyword evidence="2" id="KW-1185">Reference proteome</keyword>
<evidence type="ECO:0000313" key="2">
    <source>
        <dbReference type="Proteomes" id="UP000004169"/>
    </source>
</evidence>
<protein>
    <submittedName>
        <fullName evidence="1">Uncharacterized protein</fullName>
    </submittedName>
</protein>
<dbReference type="RefSeq" id="WP_002731402.1">
    <property type="nucleotide sequence ID" value="NZ_CAHP01000060.1"/>
</dbReference>
<dbReference type="EMBL" id="CAHP01000060">
    <property type="protein sequence ID" value="CCG43318.1"/>
    <property type="molecule type" value="Genomic_DNA"/>
</dbReference>